<evidence type="ECO:0000313" key="3">
    <source>
        <dbReference type="EMBL" id="OQP42997.1"/>
    </source>
</evidence>
<feature type="compositionally biased region" description="Gly residues" evidence="1">
    <location>
        <begin position="350"/>
        <end position="369"/>
    </location>
</feature>
<dbReference type="Proteomes" id="UP000192610">
    <property type="component" value="Unassembled WGS sequence"/>
</dbReference>
<accession>A0A1V9EA39</accession>
<evidence type="ECO:0000256" key="1">
    <source>
        <dbReference type="SAM" id="MobiDB-lite"/>
    </source>
</evidence>
<keyword evidence="2" id="KW-0732">Signal</keyword>
<dbReference type="RefSeq" id="WP_081203409.1">
    <property type="nucleotide sequence ID" value="NZ_FOCZ01000005.1"/>
</dbReference>
<sequence>MKKIILLYLAGVMSLLNQPVFSQEDTAALGMAGDNLDLYAVLTVFQKSKTIEEFEKTLNDEKTKINNLDLNLDKKIDFIKVVSKKKDNSHTFVLQVDVTKDETQDVAVILLDKDKNNKVSLQIVGDEELYGKDYVIEPKGNSSVTPNPAYTGENPVTVTVPAPTTTVVVESAPIVQYVYSPAYVPYVPPYHYGYYPPWFGFATVMAVGIYRHNHYHYHGGYYGGHYGGGNVVINNNNFNNFNNYNNNKMRSNTVSNNRNNGNYGNGNRDGNRGNNRGDNRGNNRGDNRGDNRGGDRGGNRGGDRPSASTRPSDGASNRAGVSDRQSGGFSDRGSGRSSSNFSSAGSGRTRSGGGGGGMRGGGGGGGRRR</sequence>
<organism evidence="3 4">
    <name type="scientific">Niastella yeongjuensis</name>
    <dbReference type="NCBI Taxonomy" id="354355"/>
    <lineage>
        <taxon>Bacteria</taxon>
        <taxon>Pseudomonadati</taxon>
        <taxon>Bacteroidota</taxon>
        <taxon>Chitinophagia</taxon>
        <taxon>Chitinophagales</taxon>
        <taxon>Chitinophagaceae</taxon>
        <taxon>Niastella</taxon>
    </lineage>
</organism>
<keyword evidence="4" id="KW-1185">Reference proteome</keyword>
<comment type="caution">
    <text evidence="3">The sequence shown here is derived from an EMBL/GenBank/DDBJ whole genome shotgun (WGS) entry which is preliminary data.</text>
</comment>
<proteinExistence type="predicted"/>
<evidence type="ECO:0000256" key="2">
    <source>
        <dbReference type="SAM" id="SignalP"/>
    </source>
</evidence>
<feature type="region of interest" description="Disordered" evidence="1">
    <location>
        <begin position="244"/>
        <end position="369"/>
    </location>
</feature>
<protein>
    <recommendedName>
        <fullName evidence="5">DUF3300 domain-containing protein</fullName>
    </recommendedName>
</protein>
<dbReference type="AlphaFoldDB" id="A0A1V9EA39"/>
<evidence type="ECO:0000313" key="4">
    <source>
        <dbReference type="Proteomes" id="UP000192610"/>
    </source>
</evidence>
<feature type="signal peptide" evidence="2">
    <location>
        <begin position="1"/>
        <end position="22"/>
    </location>
</feature>
<feature type="chain" id="PRO_5010709580" description="DUF3300 domain-containing protein" evidence="2">
    <location>
        <begin position="23"/>
        <end position="369"/>
    </location>
</feature>
<dbReference type="EMBL" id="LVXG01000056">
    <property type="protein sequence ID" value="OQP42997.1"/>
    <property type="molecule type" value="Genomic_DNA"/>
</dbReference>
<dbReference type="OrthoDB" id="939585at2"/>
<feature type="compositionally biased region" description="Low complexity" evidence="1">
    <location>
        <begin position="256"/>
        <end position="268"/>
    </location>
</feature>
<gene>
    <name evidence="3" type="ORF">A4H97_12680</name>
</gene>
<name>A0A1V9EA39_9BACT</name>
<evidence type="ECO:0008006" key="5">
    <source>
        <dbReference type="Google" id="ProtNLM"/>
    </source>
</evidence>
<feature type="compositionally biased region" description="Polar residues" evidence="1">
    <location>
        <begin position="306"/>
        <end position="315"/>
    </location>
</feature>
<feature type="compositionally biased region" description="Basic and acidic residues" evidence="1">
    <location>
        <begin position="269"/>
        <end position="303"/>
    </location>
</feature>
<feature type="compositionally biased region" description="Low complexity" evidence="1">
    <location>
        <begin position="322"/>
        <end position="349"/>
    </location>
</feature>
<reference evidence="4" key="1">
    <citation type="submission" date="2016-04" db="EMBL/GenBank/DDBJ databases">
        <authorList>
            <person name="Chen L."/>
            <person name="Zhuang W."/>
            <person name="Wang G."/>
        </authorList>
    </citation>
    <scope>NUCLEOTIDE SEQUENCE [LARGE SCALE GENOMIC DNA]</scope>
    <source>
        <strain evidence="4">17621</strain>
    </source>
</reference>
<dbReference type="STRING" id="354355.SAMN05660816_03204"/>